<keyword evidence="5" id="KW-0677">Repeat</keyword>
<evidence type="ECO:0000256" key="2">
    <source>
        <dbReference type="ARBA" id="ARBA00022614"/>
    </source>
</evidence>
<keyword evidence="4 12" id="KW-0732">Signal</keyword>
<evidence type="ECO:0000256" key="5">
    <source>
        <dbReference type="ARBA" id="ARBA00022737"/>
    </source>
</evidence>
<dbReference type="FunFam" id="1.10.510.10:FF:000479">
    <property type="entry name" value="Leucine-rich repeat receptor-like protein kinase"/>
    <property type="match status" value="1"/>
</dbReference>
<evidence type="ECO:0000313" key="14">
    <source>
        <dbReference type="EMBL" id="CAL5043248.1"/>
    </source>
</evidence>
<dbReference type="InterPro" id="IPR000719">
    <property type="entry name" value="Prot_kinase_dom"/>
</dbReference>
<evidence type="ECO:0000256" key="1">
    <source>
        <dbReference type="ARBA" id="ARBA00004167"/>
    </source>
</evidence>
<keyword evidence="6 11" id="KW-1133">Transmembrane helix</keyword>
<evidence type="ECO:0000256" key="10">
    <source>
        <dbReference type="SAM" id="MobiDB-lite"/>
    </source>
</evidence>
<comment type="subcellular location">
    <subcellularLocation>
        <location evidence="1">Membrane</location>
        <topology evidence="1">Single-pass membrane protein</topology>
    </subcellularLocation>
</comment>
<evidence type="ECO:0000256" key="7">
    <source>
        <dbReference type="ARBA" id="ARBA00023136"/>
    </source>
</evidence>
<feature type="region of interest" description="Disordered" evidence="10">
    <location>
        <begin position="78"/>
        <end position="111"/>
    </location>
</feature>
<evidence type="ECO:0000256" key="8">
    <source>
        <dbReference type="ARBA" id="ARBA00023170"/>
    </source>
</evidence>
<organism evidence="14 15">
    <name type="scientific">Urochloa decumbens</name>
    <dbReference type="NCBI Taxonomy" id="240449"/>
    <lineage>
        <taxon>Eukaryota</taxon>
        <taxon>Viridiplantae</taxon>
        <taxon>Streptophyta</taxon>
        <taxon>Embryophyta</taxon>
        <taxon>Tracheophyta</taxon>
        <taxon>Spermatophyta</taxon>
        <taxon>Magnoliopsida</taxon>
        <taxon>Liliopsida</taxon>
        <taxon>Poales</taxon>
        <taxon>Poaceae</taxon>
        <taxon>PACMAD clade</taxon>
        <taxon>Panicoideae</taxon>
        <taxon>Panicodae</taxon>
        <taxon>Paniceae</taxon>
        <taxon>Melinidinae</taxon>
        <taxon>Urochloa</taxon>
    </lineage>
</organism>
<evidence type="ECO:0000256" key="4">
    <source>
        <dbReference type="ARBA" id="ARBA00022729"/>
    </source>
</evidence>
<dbReference type="SMART" id="SM00220">
    <property type="entry name" value="S_TKc"/>
    <property type="match status" value="1"/>
</dbReference>
<protein>
    <recommendedName>
        <fullName evidence="13">Protein kinase domain-containing protein</fullName>
    </recommendedName>
</protein>
<feature type="chain" id="PRO_5044767709" description="Protein kinase domain-containing protein" evidence="12">
    <location>
        <begin position="33"/>
        <end position="492"/>
    </location>
</feature>
<dbReference type="Proteomes" id="UP001497457">
    <property type="component" value="Chromosome 34rd"/>
</dbReference>
<keyword evidence="9" id="KW-0325">Glycoprotein</keyword>
<dbReference type="InterPro" id="IPR011009">
    <property type="entry name" value="Kinase-like_dom_sf"/>
</dbReference>
<feature type="transmembrane region" description="Helical" evidence="11">
    <location>
        <begin position="119"/>
        <end position="145"/>
    </location>
</feature>
<dbReference type="PANTHER" id="PTHR48055:SF22">
    <property type="entry name" value="LEUCINE-RICH REPEAT RECEPTOR-LIKE SERINE_THREONINE_TYROSINE-PROTEIN KINASE SOBIR1"/>
    <property type="match status" value="1"/>
</dbReference>
<dbReference type="SUPFAM" id="SSF56112">
    <property type="entry name" value="Protein kinase-like (PK-like)"/>
    <property type="match status" value="1"/>
</dbReference>
<name>A0ABC9DR90_9POAL</name>
<sequence>MATAASRAPGNPLLVIVSVATLLLFLLSAVEGYDGRHAAVARSAVARRSRLETMGMSRHVHHHRRTATPHRYVLAEKQTNTTGGAPKNRSSPATSPTPAPPASSPGKHHRSHKHRVRNWIIGFVVGSVAGVISGLALSVLFRLALNCIRGRYRTRSGVTIFTPKLIRRADHLSFLEKDDGLASLAVIGRGGCGEVYKAQLPVDREGEEPRYIAIKKIKKHGGAGEGPNNLSDEESRQLDKWSRQIQSEIRTVGHIRHRNLLPLAAHVPRPDCHYLVYEYMKNGSLHQALKPATAGDDAAGDSSSGVVALPWPARLRVAVGVAEGLEYLHESHRPQIIHRDLKPANILLDDDLEPRIADFGLAKAMPDQHTHVTASNLAGTWGYIAPEYHQTLKFTAKCDVYSFGVILAVLATGREPSDDFFKDVDEVGIVRWLRRVVQSGDHAEAIDPAIAGAGHDEQIVLVLRIAVFCTNDDPKERPTAKDVRCMLSQIKN</sequence>
<evidence type="ECO:0000256" key="11">
    <source>
        <dbReference type="SAM" id="Phobius"/>
    </source>
</evidence>
<evidence type="ECO:0000313" key="15">
    <source>
        <dbReference type="Proteomes" id="UP001497457"/>
    </source>
</evidence>
<dbReference type="Pfam" id="PF00069">
    <property type="entry name" value="Pkinase"/>
    <property type="match status" value="1"/>
</dbReference>
<evidence type="ECO:0000256" key="3">
    <source>
        <dbReference type="ARBA" id="ARBA00022692"/>
    </source>
</evidence>
<dbReference type="Gene3D" id="3.30.200.20">
    <property type="entry name" value="Phosphorylase Kinase, domain 1"/>
    <property type="match status" value="1"/>
</dbReference>
<reference evidence="14" key="1">
    <citation type="submission" date="2024-10" db="EMBL/GenBank/DDBJ databases">
        <authorList>
            <person name="Ryan C."/>
        </authorList>
    </citation>
    <scope>NUCLEOTIDE SEQUENCE [LARGE SCALE GENOMIC DNA]</scope>
</reference>
<keyword evidence="3 11" id="KW-0812">Transmembrane</keyword>
<dbReference type="PROSITE" id="PS50011">
    <property type="entry name" value="PROTEIN_KINASE_DOM"/>
    <property type="match status" value="1"/>
</dbReference>
<dbReference type="Gene3D" id="1.10.510.10">
    <property type="entry name" value="Transferase(Phosphotransferase) domain 1"/>
    <property type="match status" value="1"/>
</dbReference>
<feature type="domain" description="Protein kinase" evidence="13">
    <location>
        <begin position="181"/>
        <end position="492"/>
    </location>
</feature>
<dbReference type="InterPro" id="IPR051564">
    <property type="entry name" value="LRR_receptor-like_kinase"/>
</dbReference>
<proteinExistence type="predicted"/>
<feature type="region of interest" description="Disordered" evidence="10">
    <location>
        <begin position="219"/>
        <end position="238"/>
    </location>
</feature>
<dbReference type="PANTHER" id="PTHR48055">
    <property type="entry name" value="LEUCINE-RICH REPEAT RECEPTOR PROTEIN KINASE EMS1"/>
    <property type="match status" value="1"/>
</dbReference>
<keyword evidence="15" id="KW-1185">Reference proteome</keyword>
<dbReference type="InterPro" id="IPR008271">
    <property type="entry name" value="Ser/Thr_kinase_AS"/>
</dbReference>
<evidence type="ECO:0000256" key="6">
    <source>
        <dbReference type="ARBA" id="ARBA00022989"/>
    </source>
</evidence>
<gene>
    <name evidence="14" type="ORF">URODEC1_LOCUS87601</name>
</gene>
<keyword evidence="8" id="KW-0675">Receptor</keyword>
<keyword evidence="7 11" id="KW-0472">Membrane</keyword>
<keyword evidence="2" id="KW-0433">Leucine-rich repeat</keyword>
<evidence type="ECO:0000259" key="13">
    <source>
        <dbReference type="PROSITE" id="PS50011"/>
    </source>
</evidence>
<evidence type="ECO:0000256" key="12">
    <source>
        <dbReference type="SAM" id="SignalP"/>
    </source>
</evidence>
<dbReference type="EMBL" id="OZ075144">
    <property type="protein sequence ID" value="CAL5043248.1"/>
    <property type="molecule type" value="Genomic_DNA"/>
</dbReference>
<evidence type="ECO:0000256" key="9">
    <source>
        <dbReference type="ARBA" id="ARBA00023180"/>
    </source>
</evidence>
<dbReference type="AlphaFoldDB" id="A0ABC9DR90"/>
<accession>A0ABC9DR90</accession>
<dbReference type="GO" id="GO:0016020">
    <property type="term" value="C:membrane"/>
    <property type="evidence" value="ECO:0007669"/>
    <property type="project" value="UniProtKB-SubCell"/>
</dbReference>
<dbReference type="PROSITE" id="PS00108">
    <property type="entry name" value="PROTEIN_KINASE_ST"/>
    <property type="match status" value="1"/>
</dbReference>
<feature type="signal peptide" evidence="12">
    <location>
        <begin position="1"/>
        <end position="32"/>
    </location>
</feature>